<keyword evidence="3" id="KW-1185">Reference proteome</keyword>
<feature type="region of interest" description="Disordered" evidence="1">
    <location>
        <begin position="1"/>
        <end position="26"/>
    </location>
</feature>
<accession>A0A5J4YIN5</accession>
<gene>
    <name evidence="2" type="ORF">FVE85_7732</name>
</gene>
<feature type="compositionally biased region" description="Low complexity" evidence="1">
    <location>
        <begin position="198"/>
        <end position="207"/>
    </location>
</feature>
<sequence>MPETGSGAGGRGRGGSSSTPVSGGGEALADEALGMVDSGARETAEVVPQSPAQANSAAFEIDTSTMDLSRCTNERLNAIHDIEDFAAMYSSLRGVPLMVRMVRLLPLECIEKAGVFVREELARSLCDAGVPHFRESDSRAPTLERFLAMNNAHTAMVVNSSSSGGREHAEQQGPHSPADPRLSLRASGGDQGMRRALAPSSSPTAPAIPGDPEFVLQLLSRLSKFVTSDRTFAMDEVQDKSLHQD</sequence>
<dbReference type="AlphaFoldDB" id="A0A5J4YIN5"/>
<feature type="compositionally biased region" description="Gly residues" evidence="1">
    <location>
        <begin position="1"/>
        <end position="15"/>
    </location>
</feature>
<organism evidence="2 3">
    <name type="scientific">Porphyridium purpureum</name>
    <name type="common">Red alga</name>
    <name type="synonym">Porphyridium cruentum</name>
    <dbReference type="NCBI Taxonomy" id="35688"/>
    <lineage>
        <taxon>Eukaryota</taxon>
        <taxon>Rhodophyta</taxon>
        <taxon>Bangiophyceae</taxon>
        <taxon>Porphyridiales</taxon>
        <taxon>Porphyridiaceae</taxon>
        <taxon>Porphyridium</taxon>
    </lineage>
</organism>
<proteinExistence type="predicted"/>
<evidence type="ECO:0000313" key="3">
    <source>
        <dbReference type="Proteomes" id="UP000324585"/>
    </source>
</evidence>
<feature type="region of interest" description="Disordered" evidence="1">
    <location>
        <begin position="159"/>
        <end position="211"/>
    </location>
</feature>
<evidence type="ECO:0000256" key="1">
    <source>
        <dbReference type="SAM" id="MobiDB-lite"/>
    </source>
</evidence>
<dbReference type="EMBL" id="VRMN01000014">
    <property type="protein sequence ID" value="KAA8491311.1"/>
    <property type="molecule type" value="Genomic_DNA"/>
</dbReference>
<comment type="caution">
    <text evidence="2">The sequence shown here is derived from an EMBL/GenBank/DDBJ whole genome shotgun (WGS) entry which is preliminary data.</text>
</comment>
<protein>
    <submittedName>
        <fullName evidence="2">Uncharacterized protein</fullName>
    </submittedName>
</protein>
<evidence type="ECO:0000313" key="2">
    <source>
        <dbReference type="EMBL" id="KAA8491311.1"/>
    </source>
</evidence>
<reference evidence="3" key="1">
    <citation type="journal article" date="2019" name="Nat. Commun.">
        <title>Expansion of phycobilisome linker gene families in mesophilic red algae.</title>
        <authorList>
            <person name="Lee J."/>
            <person name="Kim D."/>
            <person name="Bhattacharya D."/>
            <person name="Yoon H.S."/>
        </authorList>
    </citation>
    <scope>NUCLEOTIDE SEQUENCE [LARGE SCALE GENOMIC DNA]</scope>
    <source>
        <strain evidence="3">CCMP 1328</strain>
    </source>
</reference>
<name>A0A5J4YIN5_PORPP</name>
<dbReference type="Proteomes" id="UP000324585">
    <property type="component" value="Unassembled WGS sequence"/>
</dbReference>